<evidence type="ECO:0000256" key="1">
    <source>
        <dbReference type="ARBA" id="ARBA00022741"/>
    </source>
</evidence>
<evidence type="ECO:0000313" key="9">
    <source>
        <dbReference type="EMBL" id="EPQ53699.1"/>
    </source>
</evidence>
<evidence type="ECO:0000256" key="5">
    <source>
        <dbReference type="RuleBase" id="RU365068"/>
    </source>
</evidence>
<comment type="catalytic activity">
    <reaction evidence="5">
        <text>ATP + H2O = ADP + phosphate + H(+)</text>
        <dbReference type="Rhea" id="RHEA:13065"/>
        <dbReference type="ChEBI" id="CHEBI:15377"/>
        <dbReference type="ChEBI" id="CHEBI:15378"/>
        <dbReference type="ChEBI" id="CHEBI:30616"/>
        <dbReference type="ChEBI" id="CHEBI:43474"/>
        <dbReference type="ChEBI" id="CHEBI:456216"/>
        <dbReference type="EC" id="3.6.4.13"/>
    </reaction>
</comment>
<dbReference type="PANTHER" id="PTHR24031">
    <property type="entry name" value="RNA HELICASE"/>
    <property type="match status" value="1"/>
</dbReference>
<dbReference type="OMA" id="REAMTAC"/>
<keyword evidence="5" id="KW-0347">Helicase</keyword>
<evidence type="ECO:0000256" key="3">
    <source>
        <dbReference type="ARBA" id="ARBA00022840"/>
    </source>
</evidence>
<protein>
    <recommendedName>
        <fullName evidence="5">ATP-dependent RNA helicase</fullName>
        <ecNumber evidence="5">3.6.4.13</ecNumber>
    </recommendedName>
</protein>
<keyword evidence="3 5" id="KW-0067">ATP-binding</keyword>
<dbReference type="InterPro" id="IPR001650">
    <property type="entry name" value="Helicase_C-like"/>
</dbReference>
<dbReference type="GO" id="GO:0016787">
    <property type="term" value="F:hydrolase activity"/>
    <property type="evidence" value="ECO:0007669"/>
    <property type="project" value="UniProtKB-KW"/>
</dbReference>
<dbReference type="STRING" id="670483.S7RLX1"/>
<feature type="domain" description="Helicase C-terminal" evidence="8">
    <location>
        <begin position="343"/>
        <end position="500"/>
    </location>
</feature>
<keyword evidence="2 5" id="KW-0378">Hydrolase</keyword>
<evidence type="ECO:0000259" key="7">
    <source>
        <dbReference type="PROSITE" id="PS51192"/>
    </source>
</evidence>
<feature type="domain" description="Helicase ATP-binding" evidence="7">
    <location>
        <begin position="109"/>
        <end position="315"/>
    </location>
</feature>
<dbReference type="Gene3D" id="3.40.50.300">
    <property type="entry name" value="P-loop containing nucleotide triphosphate hydrolases"/>
    <property type="match status" value="2"/>
</dbReference>
<dbReference type="InterPro" id="IPR027417">
    <property type="entry name" value="P-loop_NTPase"/>
</dbReference>
<organism evidence="9 10">
    <name type="scientific">Gloeophyllum trabeum (strain ATCC 11539 / FP-39264 / Madison 617)</name>
    <name type="common">Brown rot fungus</name>
    <dbReference type="NCBI Taxonomy" id="670483"/>
    <lineage>
        <taxon>Eukaryota</taxon>
        <taxon>Fungi</taxon>
        <taxon>Dikarya</taxon>
        <taxon>Basidiomycota</taxon>
        <taxon>Agaricomycotina</taxon>
        <taxon>Agaricomycetes</taxon>
        <taxon>Gloeophyllales</taxon>
        <taxon>Gloeophyllaceae</taxon>
        <taxon>Gloeophyllum</taxon>
    </lineage>
</organism>
<dbReference type="SUPFAM" id="SSF52540">
    <property type="entry name" value="P-loop containing nucleoside triphosphate hydrolases"/>
    <property type="match status" value="1"/>
</dbReference>
<dbReference type="RefSeq" id="XP_007867997.1">
    <property type="nucleotide sequence ID" value="XM_007869806.1"/>
</dbReference>
<evidence type="ECO:0000256" key="4">
    <source>
        <dbReference type="ARBA" id="ARBA00022884"/>
    </source>
</evidence>
<comment type="domain">
    <text evidence="5">The Q motif is unique to and characteristic of the DEAD box family of RNA helicases and controls ATP binding and hydrolysis.</text>
</comment>
<dbReference type="GeneID" id="19309646"/>
<dbReference type="Pfam" id="PF00271">
    <property type="entry name" value="Helicase_C"/>
    <property type="match status" value="1"/>
</dbReference>
<dbReference type="KEGG" id="gtr:GLOTRDRAFT_94877"/>
<dbReference type="SMART" id="SM00487">
    <property type="entry name" value="DEXDc"/>
    <property type="match status" value="1"/>
</dbReference>
<dbReference type="EC" id="3.6.4.13" evidence="5"/>
<dbReference type="HOGENOM" id="CLU_003041_26_6_1"/>
<dbReference type="Proteomes" id="UP000030669">
    <property type="component" value="Unassembled WGS sequence"/>
</dbReference>
<evidence type="ECO:0000259" key="8">
    <source>
        <dbReference type="PROSITE" id="PS51194"/>
    </source>
</evidence>
<evidence type="ECO:0000256" key="6">
    <source>
        <dbReference type="SAM" id="MobiDB-lite"/>
    </source>
</evidence>
<sequence length="723" mass="80235">MALSFWLTAGKTCSRSLSNRCTVFGADAGRRAGTLARRCQSTAAAVQEETPKNVDSQAADAPLPFESLKDELHPNTLRALTAHPFKLTTMTPVQAAVLPLTPTLVRSHKDAEGHPRDLLVRAKTGTGKTLAFLIPAVEGRLRAIEDHVDKVIRDQGHKNTPDVRRRIAKVFARNDAGILVISPTRELATQIATEAQRLTTHHNDMEVQLFVGGEGKRKQMRDWMKLPRDTVVATPGRLRDLIENEPDVAKGLSKVRTLILDECDTLLDMGFRDDLDAIVEALPPTPERQTLLFSATINRAVQQTARRLLAKDFISIDTVSADDSPVHAHIPQYHTVLPSAKEQLPHLLRLIAHDQLANPGKSKIMVFCSTTKHTKLLTSQLLDLKAGLPVKEMKIYEIHSRKDQGVRTRTSDAFRKDTSPSSILVSSDVSARGVDYPGVTRVIQLGIPSSTDQYVHRVGRTGRAGSRGRGDLVLLPWEVGFVSWQLTEISLKPVTTTELESQVLALAEKHDADPNAFVADAPVRPEAFRNPLVPLIKNIPAHVQEVQRHVDTNEVEETFASVLGYYASRDGDLRVSKSVILEGLKDWATQACGLGVPPFLTDSFLAKLGYRPGGSGSSKSDSFRSSSSSRGRGGGSKPSWEKRGSSKSWEQDDRPRSRSYGNDRTDRSDRSDRRYGSDRSERPSYRSERSDRDRPYRSNRSDRSDGEGFKLRRASQDRDYDYN</sequence>
<feature type="compositionally biased region" description="Basic and acidic residues" evidence="6">
    <location>
        <begin position="639"/>
        <end position="723"/>
    </location>
</feature>
<dbReference type="PROSITE" id="PS51194">
    <property type="entry name" value="HELICASE_CTER"/>
    <property type="match status" value="1"/>
</dbReference>
<keyword evidence="10" id="KW-1185">Reference proteome</keyword>
<dbReference type="eggNOG" id="KOG0342">
    <property type="taxonomic scope" value="Eukaryota"/>
</dbReference>
<comment type="function">
    <text evidence="5">RNA helicase.</text>
</comment>
<dbReference type="InterPro" id="IPR014001">
    <property type="entry name" value="Helicase_ATP-bd"/>
</dbReference>
<accession>S7RLX1</accession>
<dbReference type="PROSITE" id="PS51192">
    <property type="entry name" value="HELICASE_ATP_BIND_1"/>
    <property type="match status" value="1"/>
</dbReference>
<dbReference type="AlphaFoldDB" id="S7RLX1"/>
<dbReference type="EMBL" id="KB469305">
    <property type="protein sequence ID" value="EPQ53699.1"/>
    <property type="molecule type" value="Genomic_DNA"/>
</dbReference>
<keyword evidence="4 5" id="KW-0694">RNA-binding</keyword>
<keyword evidence="1 5" id="KW-0547">Nucleotide-binding</keyword>
<dbReference type="GO" id="GO:0003724">
    <property type="term" value="F:RNA helicase activity"/>
    <property type="evidence" value="ECO:0007669"/>
    <property type="project" value="UniProtKB-EC"/>
</dbReference>
<comment type="similarity">
    <text evidence="5">Belongs to the DEAD box helicase family.</text>
</comment>
<proteinExistence type="inferred from homology"/>
<name>S7RLX1_GLOTA</name>
<dbReference type="GO" id="GO:0003723">
    <property type="term" value="F:RNA binding"/>
    <property type="evidence" value="ECO:0007669"/>
    <property type="project" value="UniProtKB-UniRule"/>
</dbReference>
<dbReference type="GO" id="GO:0005524">
    <property type="term" value="F:ATP binding"/>
    <property type="evidence" value="ECO:0007669"/>
    <property type="project" value="UniProtKB-UniRule"/>
</dbReference>
<feature type="region of interest" description="Disordered" evidence="6">
    <location>
        <begin position="611"/>
        <end position="723"/>
    </location>
</feature>
<dbReference type="SMART" id="SM00490">
    <property type="entry name" value="HELICc"/>
    <property type="match status" value="1"/>
</dbReference>
<gene>
    <name evidence="9" type="ORF">GLOTRDRAFT_94877</name>
</gene>
<reference evidence="9 10" key="1">
    <citation type="journal article" date="2012" name="Science">
        <title>The Paleozoic origin of enzymatic lignin decomposition reconstructed from 31 fungal genomes.</title>
        <authorList>
            <person name="Floudas D."/>
            <person name="Binder M."/>
            <person name="Riley R."/>
            <person name="Barry K."/>
            <person name="Blanchette R.A."/>
            <person name="Henrissat B."/>
            <person name="Martinez A.T."/>
            <person name="Otillar R."/>
            <person name="Spatafora J.W."/>
            <person name="Yadav J.S."/>
            <person name="Aerts A."/>
            <person name="Benoit I."/>
            <person name="Boyd A."/>
            <person name="Carlson A."/>
            <person name="Copeland A."/>
            <person name="Coutinho P.M."/>
            <person name="de Vries R.P."/>
            <person name="Ferreira P."/>
            <person name="Findley K."/>
            <person name="Foster B."/>
            <person name="Gaskell J."/>
            <person name="Glotzer D."/>
            <person name="Gorecki P."/>
            <person name="Heitman J."/>
            <person name="Hesse C."/>
            <person name="Hori C."/>
            <person name="Igarashi K."/>
            <person name="Jurgens J.A."/>
            <person name="Kallen N."/>
            <person name="Kersten P."/>
            <person name="Kohler A."/>
            <person name="Kuees U."/>
            <person name="Kumar T.K.A."/>
            <person name="Kuo A."/>
            <person name="LaButti K."/>
            <person name="Larrondo L.F."/>
            <person name="Lindquist E."/>
            <person name="Ling A."/>
            <person name="Lombard V."/>
            <person name="Lucas S."/>
            <person name="Lundell T."/>
            <person name="Martin R."/>
            <person name="McLaughlin D.J."/>
            <person name="Morgenstern I."/>
            <person name="Morin E."/>
            <person name="Murat C."/>
            <person name="Nagy L.G."/>
            <person name="Nolan M."/>
            <person name="Ohm R.A."/>
            <person name="Patyshakuliyeva A."/>
            <person name="Rokas A."/>
            <person name="Ruiz-Duenas F.J."/>
            <person name="Sabat G."/>
            <person name="Salamov A."/>
            <person name="Samejima M."/>
            <person name="Schmutz J."/>
            <person name="Slot J.C."/>
            <person name="St John F."/>
            <person name="Stenlid J."/>
            <person name="Sun H."/>
            <person name="Sun S."/>
            <person name="Syed K."/>
            <person name="Tsang A."/>
            <person name="Wiebenga A."/>
            <person name="Young D."/>
            <person name="Pisabarro A."/>
            <person name="Eastwood D.C."/>
            <person name="Martin F."/>
            <person name="Cullen D."/>
            <person name="Grigoriev I.V."/>
            <person name="Hibbett D.S."/>
        </authorList>
    </citation>
    <scope>NUCLEOTIDE SEQUENCE [LARGE SCALE GENOMIC DNA]</scope>
    <source>
        <strain evidence="9 10">ATCC 11539</strain>
    </source>
</reference>
<dbReference type="CDD" id="cd18787">
    <property type="entry name" value="SF2_C_DEAD"/>
    <property type="match status" value="1"/>
</dbReference>
<dbReference type="InterPro" id="IPR011545">
    <property type="entry name" value="DEAD/DEAH_box_helicase_dom"/>
</dbReference>
<dbReference type="OrthoDB" id="193716at2759"/>
<feature type="compositionally biased region" description="Low complexity" evidence="6">
    <location>
        <begin position="617"/>
        <end position="630"/>
    </location>
</feature>
<evidence type="ECO:0000313" key="10">
    <source>
        <dbReference type="Proteomes" id="UP000030669"/>
    </source>
</evidence>
<evidence type="ECO:0000256" key="2">
    <source>
        <dbReference type="ARBA" id="ARBA00022801"/>
    </source>
</evidence>
<dbReference type="Pfam" id="PF00270">
    <property type="entry name" value="DEAD"/>
    <property type="match status" value="1"/>
</dbReference>